<reference evidence="8" key="1">
    <citation type="journal article" date="2014" name="Int. J. Syst. Evol. Microbiol.">
        <title>Complete genome sequence of Corynebacterium casei LMG S-19264T (=DSM 44701T), isolated from a smear-ripened cheese.</title>
        <authorList>
            <consortium name="US DOE Joint Genome Institute (JGI-PGF)"/>
            <person name="Walter F."/>
            <person name="Albersmeier A."/>
            <person name="Kalinowski J."/>
            <person name="Ruckert C."/>
        </authorList>
    </citation>
    <scope>NUCLEOTIDE SEQUENCE</scope>
    <source>
        <strain evidence="8">JCM 4790</strain>
    </source>
</reference>
<protein>
    <recommendedName>
        <fullName evidence="2">histidine kinase</fullName>
        <ecNumber evidence="2">2.7.13.3</ecNumber>
    </recommendedName>
</protein>
<evidence type="ECO:0000256" key="5">
    <source>
        <dbReference type="ARBA" id="ARBA00023012"/>
    </source>
</evidence>
<dbReference type="InterPro" id="IPR003594">
    <property type="entry name" value="HATPase_dom"/>
</dbReference>
<dbReference type="Pfam" id="PF02518">
    <property type="entry name" value="HATPase_c"/>
    <property type="match status" value="1"/>
</dbReference>
<name>A0A918P4H2_9ACTN</name>
<feature type="domain" description="Histidine kinase" evidence="7">
    <location>
        <begin position="1"/>
        <end position="74"/>
    </location>
</feature>
<evidence type="ECO:0000256" key="3">
    <source>
        <dbReference type="ARBA" id="ARBA00022679"/>
    </source>
</evidence>
<evidence type="ECO:0000256" key="4">
    <source>
        <dbReference type="ARBA" id="ARBA00022777"/>
    </source>
</evidence>
<sequence>MRDDGPGIPPDLLPVVFARFTRGDTSRSRRSGQDGGSGLGLTIAAAITAAHGGRIDVESEPGRTDFTVVLPRSGFPSSSGTRMSPSPLPGQG</sequence>
<dbReference type="EMBL" id="BMVU01000157">
    <property type="protein sequence ID" value="GGY19827.1"/>
    <property type="molecule type" value="Genomic_DNA"/>
</dbReference>
<dbReference type="Proteomes" id="UP000619244">
    <property type="component" value="Unassembled WGS sequence"/>
</dbReference>
<organism evidence="8 9">
    <name type="scientific">Streptomyces minutiscleroticus</name>
    <dbReference type="NCBI Taxonomy" id="68238"/>
    <lineage>
        <taxon>Bacteria</taxon>
        <taxon>Bacillati</taxon>
        <taxon>Actinomycetota</taxon>
        <taxon>Actinomycetes</taxon>
        <taxon>Kitasatosporales</taxon>
        <taxon>Streptomycetaceae</taxon>
        <taxon>Streptomyces</taxon>
    </lineage>
</organism>
<dbReference type="InterPro" id="IPR005467">
    <property type="entry name" value="His_kinase_dom"/>
</dbReference>
<dbReference type="PANTHER" id="PTHR43711:SF1">
    <property type="entry name" value="HISTIDINE KINASE 1"/>
    <property type="match status" value="1"/>
</dbReference>
<dbReference type="InterPro" id="IPR036890">
    <property type="entry name" value="HATPase_C_sf"/>
</dbReference>
<evidence type="ECO:0000256" key="1">
    <source>
        <dbReference type="ARBA" id="ARBA00000085"/>
    </source>
</evidence>
<reference evidence="8" key="2">
    <citation type="submission" date="2020-09" db="EMBL/GenBank/DDBJ databases">
        <authorList>
            <person name="Sun Q."/>
            <person name="Ohkuma M."/>
        </authorList>
    </citation>
    <scope>NUCLEOTIDE SEQUENCE</scope>
    <source>
        <strain evidence="8">JCM 4790</strain>
    </source>
</reference>
<accession>A0A918P4H2</accession>
<evidence type="ECO:0000256" key="6">
    <source>
        <dbReference type="SAM" id="MobiDB-lite"/>
    </source>
</evidence>
<dbReference type="PANTHER" id="PTHR43711">
    <property type="entry name" value="TWO-COMPONENT HISTIDINE KINASE"/>
    <property type="match status" value="1"/>
</dbReference>
<dbReference type="EC" id="2.7.13.3" evidence="2"/>
<keyword evidence="4" id="KW-0418">Kinase</keyword>
<feature type="compositionally biased region" description="Basic and acidic residues" evidence="6">
    <location>
        <begin position="54"/>
        <end position="63"/>
    </location>
</feature>
<evidence type="ECO:0000313" key="8">
    <source>
        <dbReference type="EMBL" id="GGY19827.1"/>
    </source>
</evidence>
<gene>
    <name evidence="8" type="ORF">GCM10010358_83040</name>
</gene>
<feature type="compositionally biased region" description="Polar residues" evidence="6">
    <location>
        <begin position="75"/>
        <end position="84"/>
    </location>
</feature>
<dbReference type="InterPro" id="IPR050736">
    <property type="entry name" value="Sensor_HK_Regulatory"/>
</dbReference>
<evidence type="ECO:0000313" key="9">
    <source>
        <dbReference type="Proteomes" id="UP000619244"/>
    </source>
</evidence>
<comment type="caution">
    <text evidence="8">The sequence shown here is derived from an EMBL/GenBank/DDBJ whole genome shotgun (WGS) entry which is preliminary data.</text>
</comment>
<proteinExistence type="predicted"/>
<dbReference type="PROSITE" id="PS50109">
    <property type="entry name" value="HIS_KIN"/>
    <property type="match status" value="1"/>
</dbReference>
<dbReference type="AlphaFoldDB" id="A0A918P4H2"/>
<dbReference type="GO" id="GO:0000160">
    <property type="term" value="P:phosphorelay signal transduction system"/>
    <property type="evidence" value="ECO:0007669"/>
    <property type="project" value="UniProtKB-KW"/>
</dbReference>
<dbReference type="RefSeq" id="WP_308435262.1">
    <property type="nucleotide sequence ID" value="NZ_BMVU01000157.1"/>
</dbReference>
<comment type="catalytic activity">
    <reaction evidence="1">
        <text>ATP + protein L-histidine = ADP + protein N-phospho-L-histidine.</text>
        <dbReference type="EC" id="2.7.13.3"/>
    </reaction>
</comment>
<dbReference type="GO" id="GO:0004673">
    <property type="term" value="F:protein histidine kinase activity"/>
    <property type="evidence" value="ECO:0007669"/>
    <property type="project" value="UniProtKB-EC"/>
</dbReference>
<dbReference type="Gene3D" id="3.30.565.10">
    <property type="entry name" value="Histidine kinase-like ATPase, C-terminal domain"/>
    <property type="match status" value="1"/>
</dbReference>
<keyword evidence="9" id="KW-1185">Reference proteome</keyword>
<keyword evidence="5" id="KW-0902">Two-component regulatory system</keyword>
<keyword evidence="3" id="KW-0808">Transferase</keyword>
<evidence type="ECO:0000256" key="2">
    <source>
        <dbReference type="ARBA" id="ARBA00012438"/>
    </source>
</evidence>
<evidence type="ECO:0000259" key="7">
    <source>
        <dbReference type="PROSITE" id="PS50109"/>
    </source>
</evidence>
<feature type="region of interest" description="Disordered" evidence="6">
    <location>
        <begin position="54"/>
        <end position="92"/>
    </location>
</feature>
<dbReference type="SUPFAM" id="SSF55874">
    <property type="entry name" value="ATPase domain of HSP90 chaperone/DNA topoisomerase II/histidine kinase"/>
    <property type="match status" value="1"/>
</dbReference>